<dbReference type="Proteomes" id="UP000578819">
    <property type="component" value="Unassembled WGS sequence"/>
</dbReference>
<comment type="caution">
    <text evidence="3">The sequence shown here is derived from an EMBL/GenBank/DDBJ whole genome shotgun (WGS) entry which is preliminary data.</text>
</comment>
<gene>
    <name evidence="3" type="ORF">FHR38_000994</name>
</gene>
<evidence type="ECO:0000256" key="1">
    <source>
        <dbReference type="ARBA" id="ARBA00006817"/>
    </source>
</evidence>
<dbReference type="Gene3D" id="3.30.530.20">
    <property type="match status" value="1"/>
</dbReference>
<keyword evidence="4" id="KW-1185">Reference proteome</keyword>
<accession>A0A7W7SMA5</accession>
<organism evidence="3 4">
    <name type="scientific">Micromonospora polyrhachis</name>
    <dbReference type="NCBI Taxonomy" id="1282883"/>
    <lineage>
        <taxon>Bacteria</taxon>
        <taxon>Bacillati</taxon>
        <taxon>Actinomycetota</taxon>
        <taxon>Actinomycetes</taxon>
        <taxon>Micromonosporales</taxon>
        <taxon>Micromonosporaceae</taxon>
        <taxon>Micromonospora</taxon>
    </lineage>
</organism>
<reference evidence="3 4" key="1">
    <citation type="submission" date="2020-08" db="EMBL/GenBank/DDBJ databases">
        <title>Sequencing the genomes of 1000 actinobacteria strains.</title>
        <authorList>
            <person name="Klenk H.-P."/>
        </authorList>
    </citation>
    <scope>NUCLEOTIDE SEQUENCE [LARGE SCALE GENOMIC DNA]</scope>
    <source>
        <strain evidence="3 4">DSM 45886</strain>
    </source>
</reference>
<sequence>MSIRTQTDVQTDVQTYRVYLKATPEQVWTALTTSDWTRRYGYAGRIDIDVRPGGAYRGYASEAMVGPGVSIVIVEGEIVEAEPATRLAMTWRMTADPAMAAEPATRLTYDISQDERGLTVLTVTHDVTDAPQTAALVSGAIAGTGGGWSYVLSDLKSLLETGTGLAS</sequence>
<evidence type="ECO:0000313" key="4">
    <source>
        <dbReference type="Proteomes" id="UP000578819"/>
    </source>
</evidence>
<evidence type="ECO:0000313" key="3">
    <source>
        <dbReference type="EMBL" id="MBB4957261.1"/>
    </source>
</evidence>
<dbReference type="RefSeq" id="WP_184533142.1">
    <property type="nucleotide sequence ID" value="NZ_JACHJW010000001.1"/>
</dbReference>
<dbReference type="Pfam" id="PF08327">
    <property type="entry name" value="AHSA1"/>
    <property type="match status" value="1"/>
</dbReference>
<evidence type="ECO:0000259" key="2">
    <source>
        <dbReference type="Pfam" id="PF08327"/>
    </source>
</evidence>
<proteinExistence type="inferred from homology"/>
<dbReference type="AlphaFoldDB" id="A0A7W7SMA5"/>
<feature type="domain" description="Activator of Hsp90 ATPase homologue 1/2-like C-terminal" evidence="2">
    <location>
        <begin position="21"/>
        <end position="160"/>
    </location>
</feature>
<dbReference type="InterPro" id="IPR023393">
    <property type="entry name" value="START-like_dom_sf"/>
</dbReference>
<dbReference type="EMBL" id="JACHJW010000001">
    <property type="protein sequence ID" value="MBB4957261.1"/>
    <property type="molecule type" value="Genomic_DNA"/>
</dbReference>
<dbReference type="SUPFAM" id="SSF55961">
    <property type="entry name" value="Bet v1-like"/>
    <property type="match status" value="1"/>
</dbReference>
<name>A0A7W7SMA5_9ACTN</name>
<dbReference type="InterPro" id="IPR013538">
    <property type="entry name" value="ASHA1/2-like_C"/>
</dbReference>
<protein>
    <submittedName>
        <fullName evidence="3">Uncharacterized protein YndB with AHSA1/START domain</fullName>
    </submittedName>
</protein>
<comment type="similarity">
    <text evidence="1">Belongs to the AHA1 family.</text>
</comment>